<dbReference type="GO" id="GO:0006751">
    <property type="term" value="P:glutathione catabolic process"/>
    <property type="evidence" value="ECO:0007669"/>
    <property type="project" value="InterPro"/>
</dbReference>
<sequence length="229" mass="25683">MSDPLNDGEDFWIFGYGSLIWKPPPTFARRVPCYIERGYIRRFWQPTSGSASCICTNGPFRHRQTNKAFLIPNSEDHRGTPEAPGRVVTLIAHETDEPVWGAAYLIAPAEVERIKAYLDLREINGYTIHRHPVFHNLPREESQGVPNPIPAIVYIGTPDNPQFVGPPESVHALAQHILNSRGPSGENKEYLYNLYTALEQLAPEAHDSHITELAKTAAEIEGKPLKDPN</sequence>
<evidence type="ECO:0000256" key="1">
    <source>
        <dbReference type="ARBA" id="ARBA00012344"/>
    </source>
</evidence>
<reference evidence="3 4" key="1">
    <citation type="submission" date="2023-08" db="EMBL/GenBank/DDBJ databases">
        <authorList>
            <person name="Palmer J.M."/>
        </authorList>
    </citation>
    <scope>NUCLEOTIDE SEQUENCE [LARGE SCALE GENOMIC DNA]</scope>
    <source>
        <strain evidence="3 4">TWF481</strain>
    </source>
</reference>
<accession>A0AAV9WA13</accession>
<evidence type="ECO:0000256" key="2">
    <source>
        <dbReference type="ARBA" id="ARBA00023239"/>
    </source>
</evidence>
<dbReference type="Gene3D" id="3.10.490.10">
    <property type="entry name" value="Gamma-glutamyl cyclotransferase-like"/>
    <property type="match status" value="1"/>
</dbReference>
<protein>
    <recommendedName>
        <fullName evidence="1">glutathione-specific gamma-glutamylcyclotransferase</fullName>
        <ecNumber evidence="1">4.3.2.7</ecNumber>
    </recommendedName>
</protein>
<dbReference type="InterPro" id="IPR006840">
    <property type="entry name" value="ChaC"/>
</dbReference>
<evidence type="ECO:0000313" key="3">
    <source>
        <dbReference type="EMBL" id="KAK6501796.1"/>
    </source>
</evidence>
<dbReference type="Proteomes" id="UP001370758">
    <property type="component" value="Unassembled WGS sequence"/>
</dbReference>
<dbReference type="PANTHER" id="PTHR12192">
    <property type="entry name" value="CATION TRANSPORT PROTEIN CHAC-RELATED"/>
    <property type="match status" value="1"/>
</dbReference>
<dbReference type="GO" id="GO:0061928">
    <property type="term" value="F:glutathione specific gamma-glutamylcyclotransferase activity"/>
    <property type="evidence" value="ECO:0007669"/>
    <property type="project" value="UniProtKB-EC"/>
</dbReference>
<gene>
    <name evidence="3" type="ORF">TWF481_009620</name>
</gene>
<keyword evidence="2" id="KW-0456">Lyase</keyword>
<dbReference type="InterPro" id="IPR013024">
    <property type="entry name" value="GGCT-like"/>
</dbReference>
<proteinExistence type="predicted"/>
<comment type="caution">
    <text evidence="3">The sequence shown here is derived from an EMBL/GenBank/DDBJ whole genome shotgun (WGS) entry which is preliminary data.</text>
</comment>
<dbReference type="GO" id="GO:0005737">
    <property type="term" value="C:cytoplasm"/>
    <property type="evidence" value="ECO:0007669"/>
    <property type="project" value="TreeGrafter"/>
</dbReference>
<dbReference type="PANTHER" id="PTHR12192:SF2">
    <property type="entry name" value="GLUTATHIONE-SPECIFIC GAMMA-GLUTAMYLCYCLOTRANSFERASE 2"/>
    <property type="match status" value="1"/>
</dbReference>
<name>A0AAV9WA13_9PEZI</name>
<dbReference type="EMBL" id="JAVHJL010000006">
    <property type="protein sequence ID" value="KAK6501796.1"/>
    <property type="molecule type" value="Genomic_DNA"/>
</dbReference>
<dbReference type="EC" id="4.3.2.7" evidence="1"/>
<dbReference type="AlphaFoldDB" id="A0AAV9WA13"/>
<evidence type="ECO:0000313" key="4">
    <source>
        <dbReference type="Proteomes" id="UP001370758"/>
    </source>
</evidence>
<keyword evidence="4" id="KW-1185">Reference proteome</keyword>
<dbReference type="CDD" id="cd06661">
    <property type="entry name" value="GGCT_like"/>
    <property type="match status" value="1"/>
</dbReference>
<dbReference type="Pfam" id="PF04752">
    <property type="entry name" value="ChaC"/>
    <property type="match status" value="2"/>
</dbReference>
<organism evidence="3 4">
    <name type="scientific">Arthrobotrys musiformis</name>
    <dbReference type="NCBI Taxonomy" id="47236"/>
    <lineage>
        <taxon>Eukaryota</taxon>
        <taxon>Fungi</taxon>
        <taxon>Dikarya</taxon>
        <taxon>Ascomycota</taxon>
        <taxon>Pezizomycotina</taxon>
        <taxon>Orbiliomycetes</taxon>
        <taxon>Orbiliales</taxon>
        <taxon>Orbiliaceae</taxon>
        <taxon>Arthrobotrys</taxon>
    </lineage>
</organism>